<dbReference type="EMBL" id="ML979134">
    <property type="protein sequence ID" value="KAF1917455.1"/>
    <property type="molecule type" value="Genomic_DNA"/>
</dbReference>
<sequence length="182" mass="19910">MQLRSILHRHVIADATAACDDYLVPADVVMGPWGGNAVITPRRATCQSGGLAPKKAWSATRRPVCKCAAASCLRLQRLREHGHVQRISHAGRSMSSNRQAHSMQQPCRTAQPEDSSSLLSCQPQHSHIAQYSTWVLPTDQTLRTPPSRVRVHVQSAGHAHLISLMTAMACNAPSARLRTLSR</sequence>
<name>A0A6A5QP57_AMPQU</name>
<feature type="region of interest" description="Disordered" evidence="1">
    <location>
        <begin position="87"/>
        <end position="119"/>
    </location>
</feature>
<proteinExistence type="predicted"/>
<keyword evidence="3" id="KW-1185">Reference proteome</keyword>
<reference evidence="2" key="1">
    <citation type="journal article" date="2020" name="Stud. Mycol.">
        <title>101 Dothideomycetes genomes: a test case for predicting lifestyles and emergence of pathogens.</title>
        <authorList>
            <person name="Haridas S."/>
            <person name="Albert R."/>
            <person name="Binder M."/>
            <person name="Bloem J."/>
            <person name="Labutti K."/>
            <person name="Salamov A."/>
            <person name="Andreopoulos B."/>
            <person name="Baker S."/>
            <person name="Barry K."/>
            <person name="Bills G."/>
            <person name="Bluhm B."/>
            <person name="Cannon C."/>
            <person name="Castanera R."/>
            <person name="Culley D."/>
            <person name="Daum C."/>
            <person name="Ezra D."/>
            <person name="Gonzalez J."/>
            <person name="Henrissat B."/>
            <person name="Kuo A."/>
            <person name="Liang C."/>
            <person name="Lipzen A."/>
            <person name="Lutzoni F."/>
            <person name="Magnuson J."/>
            <person name="Mondo S."/>
            <person name="Nolan M."/>
            <person name="Ohm R."/>
            <person name="Pangilinan J."/>
            <person name="Park H.-J."/>
            <person name="Ramirez L."/>
            <person name="Alfaro M."/>
            <person name="Sun H."/>
            <person name="Tritt A."/>
            <person name="Yoshinaga Y."/>
            <person name="Zwiers L.-H."/>
            <person name="Turgeon B."/>
            <person name="Goodwin S."/>
            <person name="Spatafora J."/>
            <person name="Crous P."/>
            <person name="Grigoriev I."/>
        </authorList>
    </citation>
    <scope>NUCLEOTIDE SEQUENCE</scope>
    <source>
        <strain evidence="2">HMLAC05119</strain>
    </source>
</reference>
<evidence type="ECO:0000313" key="3">
    <source>
        <dbReference type="Proteomes" id="UP000800096"/>
    </source>
</evidence>
<dbReference type="Proteomes" id="UP000800096">
    <property type="component" value="Unassembled WGS sequence"/>
</dbReference>
<gene>
    <name evidence="2" type="ORF">BDU57DRAFT_513724</name>
</gene>
<evidence type="ECO:0000256" key="1">
    <source>
        <dbReference type="SAM" id="MobiDB-lite"/>
    </source>
</evidence>
<dbReference type="AlphaFoldDB" id="A0A6A5QP57"/>
<feature type="compositionally biased region" description="Polar residues" evidence="1">
    <location>
        <begin position="93"/>
        <end position="119"/>
    </location>
</feature>
<evidence type="ECO:0000313" key="2">
    <source>
        <dbReference type="EMBL" id="KAF1917455.1"/>
    </source>
</evidence>
<organism evidence="2 3">
    <name type="scientific">Ampelomyces quisqualis</name>
    <name type="common">Powdery mildew agent</name>
    <dbReference type="NCBI Taxonomy" id="50730"/>
    <lineage>
        <taxon>Eukaryota</taxon>
        <taxon>Fungi</taxon>
        <taxon>Dikarya</taxon>
        <taxon>Ascomycota</taxon>
        <taxon>Pezizomycotina</taxon>
        <taxon>Dothideomycetes</taxon>
        <taxon>Pleosporomycetidae</taxon>
        <taxon>Pleosporales</taxon>
        <taxon>Pleosporineae</taxon>
        <taxon>Phaeosphaeriaceae</taxon>
        <taxon>Ampelomyces</taxon>
    </lineage>
</organism>
<protein>
    <submittedName>
        <fullName evidence="2">Uncharacterized protein</fullName>
    </submittedName>
</protein>
<accession>A0A6A5QP57</accession>